<evidence type="ECO:0000256" key="1">
    <source>
        <dbReference type="SAM" id="Phobius"/>
    </source>
</evidence>
<dbReference type="EMBL" id="KV750801">
    <property type="protein sequence ID" value="OCL03131.1"/>
    <property type="molecule type" value="Genomic_DNA"/>
</dbReference>
<organism evidence="2 3">
    <name type="scientific">Glonium stellatum</name>
    <dbReference type="NCBI Taxonomy" id="574774"/>
    <lineage>
        <taxon>Eukaryota</taxon>
        <taxon>Fungi</taxon>
        <taxon>Dikarya</taxon>
        <taxon>Ascomycota</taxon>
        <taxon>Pezizomycotina</taxon>
        <taxon>Dothideomycetes</taxon>
        <taxon>Pleosporomycetidae</taxon>
        <taxon>Gloniales</taxon>
        <taxon>Gloniaceae</taxon>
        <taxon>Glonium</taxon>
    </lineage>
</organism>
<evidence type="ECO:0000313" key="3">
    <source>
        <dbReference type="Proteomes" id="UP000250140"/>
    </source>
</evidence>
<feature type="transmembrane region" description="Helical" evidence="1">
    <location>
        <begin position="20"/>
        <end position="36"/>
    </location>
</feature>
<gene>
    <name evidence="2" type="ORF">AOQ84DRAFT_160084</name>
</gene>
<keyword evidence="1" id="KW-0812">Transmembrane</keyword>
<dbReference type="AlphaFoldDB" id="A0A8E2ER72"/>
<reference evidence="2 3" key="1">
    <citation type="journal article" date="2016" name="Nat. Commun.">
        <title>Ectomycorrhizal ecology is imprinted in the genome of the dominant symbiotic fungus Cenococcum geophilum.</title>
        <authorList>
            <consortium name="DOE Joint Genome Institute"/>
            <person name="Peter M."/>
            <person name="Kohler A."/>
            <person name="Ohm R.A."/>
            <person name="Kuo A."/>
            <person name="Krutzmann J."/>
            <person name="Morin E."/>
            <person name="Arend M."/>
            <person name="Barry K.W."/>
            <person name="Binder M."/>
            <person name="Choi C."/>
            <person name="Clum A."/>
            <person name="Copeland A."/>
            <person name="Grisel N."/>
            <person name="Haridas S."/>
            <person name="Kipfer T."/>
            <person name="LaButti K."/>
            <person name="Lindquist E."/>
            <person name="Lipzen A."/>
            <person name="Maire R."/>
            <person name="Meier B."/>
            <person name="Mihaltcheva S."/>
            <person name="Molinier V."/>
            <person name="Murat C."/>
            <person name="Poggeler S."/>
            <person name="Quandt C.A."/>
            <person name="Sperisen C."/>
            <person name="Tritt A."/>
            <person name="Tisserant E."/>
            <person name="Crous P.W."/>
            <person name="Henrissat B."/>
            <person name="Nehls U."/>
            <person name="Egli S."/>
            <person name="Spatafora J.W."/>
            <person name="Grigoriev I.V."/>
            <person name="Martin F.M."/>
        </authorList>
    </citation>
    <scope>NUCLEOTIDE SEQUENCE [LARGE SCALE GENOMIC DNA]</scope>
    <source>
        <strain evidence="2 3">CBS 207.34</strain>
    </source>
</reference>
<keyword evidence="1" id="KW-1133">Transmembrane helix</keyword>
<name>A0A8E2ER72_9PEZI</name>
<accession>A0A8E2ER72</accession>
<protein>
    <submittedName>
        <fullName evidence="2">Uncharacterized protein</fullName>
    </submittedName>
</protein>
<sequence>MLLVRGHPKLDSQPFPSNRAIWLLIGSFLCSGFALDHRRRQYLTLRPFFTHRPVFTKNSRIDFPLEAFKHIF</sequence>
<keyword evidence="3" id="KW-1185">Reference proteome</keyword>
<dbReference type="Proteomes" id="UP000250140">
    <property type="component" value="Unassembled WGS sequence"/>
</dbReference>
<keyword evidence="1" id="KW-0472">Membrane</keyword>
<proteinExistence type="predicted"/>
<evidence type="ECO:0000313" key="2">
    <source>
        <dbReference type="EMBL" id="OCL03131.1"/>
    </source>
</evidence>